<protein>
    <submittedName>
        <fullName evidence="1">Uncharacterized protein</fullName>
    </submittedName>
</protein>
<organism evidence="1">
    <name type="scientific">Caldilineaceae bacterium SB0661_bin_32</name>
    <dbReference type="NCBI Taxonomy" id="2605255"/>
    <lineage>
        <taxon>Bacteria</taxon>
        <taxon>Bacillati</taxon>
        <taxon>Chloroflexota</taxon>
        <taxon>Caldilineae</taxon>
        <taxon>Caldilineales</taxon>
        <taxon>Caldilineaceae</taxon>
    </lineage>
</organism>
<proteinExistence type="predicted"/>
<name>A0A6B1DCY1_9CHLR</name>
<evidence type="ECO:0000313" key="1">
    <source>
        <dbReference type="EMBL" id="MYC96907.1"/>
    </source>
</evidence>
<reference evidence="1" key="1">
    <citation type="submission" date="2019-09" db="EMBL/GenBank/DDBJ databases">
        <title>Characterisation of the sponge microbiome using genome-centric metagenomics.</title>
        <authorList>
            <person name="Engelberts J.P."/>
            <person name="Robbins S.J."/>
            <person name="De Goeij J.M."/>
            <person name="Aranda M."/>
            <person name="Bell S.C."/>
            <person name="Webster N.S."/>
        </authorList>
    </citation>
    <scope>NUCLEOTIDE SEQUENCE</scope>
    <source>
        <strain evidence="1">SB0661_bin_32</strain>
    </source>
</reference>
<dbReference type="AlphaFoldDB" id="A0A6B1DCY1"/>
<accession>A0A6B1DCY1</accession>
<comment type="caution">
    <text evidence="1">The sequence shown here is derived from an EMBL/GenBank/DDBJ whole genome shotgun (WGS) entry which is preliminary data.</text>
</comment>
<gene>
    <name evidence="1" type="ORF">F4X14_18255</name>
</gene>
<dbReference type="EMBL" id="VXMH01000099">
    <property type="protein sequence ID" value="MYC96907.1"/>
    <property type="molecule type" value="Genomic_DNA"/>
</dbReference>
<sequence length="71" mass="6844">MDVADEDGLEVAARSVVGDVVDEEGVVGVGVGEPVFGLAGAGVVSGEGGEAAGVRGGAALKAPRGALRVRR</sequence>